<gene>
    <name evidence="2" type="ORF">ATI53_10088</name>
</gene>
<sequence length="359" mass="39365">MSLFQITDLAGLHHHLEAAMQLEHATIPPYLTALYSIRPGSNTEAFDIIRAVAVEEMLHLTLVANLLNAVGGTPDLTTAGFVATYPAMLPDGEEDFAVDCQKFSPEAIETFLRIERPADLNHRQQGGKTVTRQKVAGAVTAGHTGAATEEHFFSIGEFYKAIEDGLDRLYADIGDALFSGDPARQIGPEYYYSGGGGLIEVTDMASAKAALDLIAEQGEGVTDTIFDEDGEIAHYYRFQQLVLGRYYQQGDARDAPTGGPVPVDWSAVYPIKTNARLDDFPMGSDLRNAAESFNRTYATFLDRLTRAFRGAPEQFIPAVGDMFHIKELFYRIMRQPIGDASDLHGAPTFEIDRSTEKTA</sequence>
<dbReference type="AlphaFoldDB" id="A0A327YHF3"/>
<dbReference type="InterPro" id="IPR026820">
    <property type="entry name" value="VioB/RebD_dom"/>
</dbReference>
<dbReference type="PANTHER" id="PTHR34400">
    <property type="match status" value="1"/>
</dbReference>
<keyword evidence="3" id="KW-1185">Reference proteome</keyword>
<evidence type="ECO:0000313" key="3">
    <source>
        <dbReference type="Proteomes" id="UP000249165"/>
    </source>
</evidence>
<accession>A0A327YHF3</accession>
<evidence type="ECO:0000313" key="2">
    <source>
        <dbReference type="EMBL" id="RAK19626.1"/>
    </source>
</evidence>
<organism evidence="2 3">
    <name type="scientific">Salipiger aestuarii</name>
    <dbReference type="NCBI Taxonomy" id="568098"/>
    <lineage>
        <taxon>Bacteria</taxon>
        <taxon>Pseudomonadati</taxon>
        <taxon>Pseudomonadota</taxon>
        <taxon>Alphaproteobacteria</taxon>
        <taxon>Rhodobacterales</taxon>
        <taxon>Roseobacteraceae</taxon>
        <taxon>Salipiger</taxon>
    </lineage>
</organism>
<dbReference type="Pfam" id="PF12902">
    <property type="entry name" value="Ferritin-like"/>
    <property type="match status" value="1"/>
</dbReference>
<feature type="domain" description="Iminophenyl-pyruvate dimer synthase" evidence="1">
    <location>
        <begin position="16"/>
        <end position="242"/>
    </location>
</feature>
<dbReference type="Proteomes" id="UP000249165">
    <property type="component" value="Unassembled WGS sequence"/>
</dbReference>
<protein>
    <submittedName>
        <fullName evidence="2">Ferritin-like protein</fullName>
    </submittedName>
</protein>
<dbReference type="EMBL" id="QLMG01000008">
    <property type="protein sequence ID" value="RAK19626.1"/>
    <property type="molecule type" value="Genomic_DNA"/>
</dbReference>
<dbReference type="Gene3D" id="1.20.1260.10">
    <property type="match status" value="1"/>
</dbReference>
<comment type="caution">
    <text evidence="2">The sequence shown here is derived from an EMBL/GenBank/DDBJ whole genome shotgun (WGS) entry which is preliminary data.</text>
</comment>
<dbReference type="OrthoDB" id="9795032at2"/>
<evidence type="ECO:0000259" key="1">
    <source>
        <dbReference type="Pfam" id="PF12902"/>
    </source>
</evidence>
<dbReference type="RefSeq" id="WP_009506521.1">
    <property type="nucleotide sequence ID" value="NZ_LIQE01000005.1"/>
</dbReference>
<proteinExistence type="predicted"/>
<reference evidence="2 3" key="1">
    <citation type="submission" date="2018-06" db="EMBL/GenBank/DDBJ databases">
        <title>Genomic Encyclopedia of Archaeal and Bacterial Type Strains, Phase II (KMG-II): from individual species to whole genera.</title>
        <authorList>
            <person name="Goeker M."/>
        </authorList>
    </citation>
    <scope>NUCLEOTIDE SEQUENCE [LARGE SCALE GENOMIC DNA]</scope>
    <source>
        <strain evidence="2 3">DSM 22011</strain>
    </source>
</reference>
<dbReference type="SUPFAM" id="SSF47240">
    <property type="entry name" value="Ferritin-like"/>
    <property type="match status" value="1"/>
</dbReference>
<name>A0A327YHF3_9RHOB</name>
<dbReference type="InterPro" id="IPR009078">
    <property type="entry name" value="Ferritin-like_SF"/>
</dbReference>
<dbReference type="InterPro" id="IPR012347">
    <property type="entry name" value="Ferritin-like"/>
</dbReference>
<dbReference type="PANTHER" id="PTHR34400:SF4">
    <property type="entry name" value="MEMBRANE PROTEIN"/>
    <property type="match status" value="1"/>
</dbReference>